<evidence type="ECO:0000313" key="3">
    <source>
        <dbReference type="Proteomes" id="UP000055136"/>
    </source>
</evidence>
<accession>A0A0S2TA52</accession>
<evidence type="ECO:0000313" key="2">
    <source>
        <dbReference type="EMBL" id="ALP52002.1"/>
    </source>
</evidence>
<dbReference type="InterPro" id="IPR007484">
    <property type="entry name" value="Peptidase_M28"/>
</dbReference>
<dbReference type="GO" id="GO:0008235">
    <property type="term" value="F:metalloexopeptidase activity"/>
    <property type="evidence" value="ECO:0007669"/>
    <property type="project" value="InterPro"/>
</dbReference>
<dbReference type="SUPFAM" id="SSF53187">
    <property type="entry name" value="Zn-dependent exopeptidases"/>
    <property type="match status" value="1"/>
</dbReference>
<dbReference type="GO" id="GO:0006508">
    <property type="term" value="P:proteolysis"/>
    <property type="evidence" value="ECO:0007669"/>
    <property type="project" value="InterPro"/>
</dbReference>
<dbReference type="PANTHER" id="PTHR12147">
    <property type="entry name" value="METALLOPEPTIDASE M28 FAMILY MEMBER"/>
    <property type="match status" value="1"/>
</dbReference>
<dbReference type="AlphaFoldDB" id="A0A0S2TA52"/>
<protein>
    <recommendedName>
        <fullName evidence="1">Peptidase M28 domain-containing protein</fullName>
    </recommendedName>
</protein>
<dbReference type="PANTHER" id="PTHR12147:SF26">
    <property type="entry name" value="PEPTIDASE M28 DOMAIN-CONTAINING PROTEIN"/>
    <property type="match status" value="1"/>
</dbReference>
<reference evidence="2" key="1">
    <citation type="submission" date="2015-10" db="EMBL/GenBank/DDBJ databases">
        <title>Description of Candidatus Tenderia electrophaga gen. nov, sp. nov., an Uncultivated Electroautotroph from a Biocathode Enrichment.</title>
        <authorList>
            <person name="Eddie B.J."/>
            <person name="Malanoski A.P."/>
            <person name="Wang Z."/>
            <person name="Hall R.J."/>
            <person name="Oh S.D."/>
            <person name="Heiner C."/>
            <person name="Lin B."/>
            <person name="Strycharz-Glaven S.M."/>
        </authorList>
    </citation>
    <scope>NUCLEOTIDE SEQUENCE [LARGE SCALE GENOMIC DNA]</scope>
    <source>
        <strain evidence="2">NRL1</strain>
    </source>
</reference>
<proteinExistence type="predicted"/>
<dbReference type="Gene3D" id="3.40.630.10">
    <property type="entry name" value="Zn peptidases"/>
    <property type="match status" value="1"/>
</dbReference>
<organism evidence="2 3">
    <name type="scientific">Candidatus Tenderia electrophaga</name>
    <dbReference type="NCBI Taxonomy" id="1748243"/>
    <lineage>
        <taxon>Bacteria</taxon>
        <taxon>Pseudomonadati</taxon>
        <taxon>Pseudomonadota</taxon>
        <taxon>Gammaproteobacteria</taxon>
        <taxon>Candidatus Tenderiales</taxon>
        <taxon>Candidatus Tenderiaceae</taxon>
        <taxon>Candidatus Tenderia</taxon>
    </lineage>
</organism>
<dbReference type="Pfam" id="PF04389">
    <property type="entry name" value="Peptidase_M28"/>
    <property type="match status" value="1"/>
</dbReference>
<gene>
    <name evidence="2" type="ORF">Tel_01965</name>
</gene>
<keyword evidence="3" id="KW-1185">Reference proteome</keyword>
<name>A0A0S2TA52_9GAMM</name>
<feature type="domain" description="Peptidase M28" evidence="1">
    <location>
        <begin position="73"/>
        <end position="276"/>
    </location>
</feature>
<dbReference type="STRING" id="1748243.Tel_01965"/>
<dbReference type="EMBL" id="CP013099">
    <property type="protein sequence ID" value="ALP52002.1"/>
    <property type="molecule type" value="Genomic_DNA"/>
</dbReference>
<dbReference type="Proteomes" id="UP000055136">
    <property type="component" value="Chromosome"/>
</dbReference>
<dbReference type="KEGG" id="tee:Tel_01965"/>
<evidence type="ECO:0000259" key="1">
    <source>
        <dbReference type="Pfam" id="PF04389"/>
    </source>
</evidence>
<sequence length="306" mass="34666">MSAINQTDCTNILKYHVQSLAGEIGERHTGRHHALQQAADYISRQWLAMGYEVERQAFKARGKDVENLQVTRRGVKSPDDIILVCAHYDSAKDCPGANDNASGIAALLELSRYFARVDPDRSVRFVALTNEKPPFHGTEKSGSWIYAHQARQRSDNIRSAVILESLGYYNNTLGSQLYPALMGAFYPKQANFVAMTSNLASMRTMHRFARCFKKHCSLLCEPMIAPNFLPWVKWSDNSPFWLNGYHAFMVSDTSLYRYPFYNSPRDTPEKIDYQCLTFVTVGLAETLEAYAKQRSKNPDRVTPVGS</sequence>
<dbReference type="InterPro" id="IPR045175">
    <property type="entry name" value="M28_fam"/>
</dbReference>